<keyword evidence="4" id="KW-1185">Reference proteome</keyword>
<evidence type="ECO:0000256" key="2">
    <source>
        <dbReference type="SAM" id="SignalP"/>
    </source>
</evidence>
<protein>
    <submittedName>
        <fullName evidence="3">Coth-domain-containing protein</fullName>
    </submittedName>
</protein>
<keyword evidence="1" id="KW-1133">Transmembrane helix</keyword>
<feature type="transmembrane region" description="Helical" evidence="1">
    <location>
        <begin position="582"/>
        <end position="601"/>
    </location>
</feature>
<dbReference type="EMBL" id="MCOG01000014">
    <property type="protein sequence ID" value="ORY79662.1"/>
    <property type="molecule type" value="Genomic_DNA"/>
</dbReference>
<dbReference type="PANTHER" id="PTHR40050">
    <property type="entry name" value="INNER SPORE COAT PROTEIN H"/>
    <property type="match status" value="1"/>
</dbReference>
<evidence type="ECO:0000256" key="1">
    <source>
        <dbReference type="SAM" id="Phobius"/>
    </source>
</evidence>
<dbReference type="OrthoDB" id="10267127at2759"/>
<dbReference type="PANTHER" id="PTHR40050:SF1">
    <property type="entry name" value="INNER SPORE COAT PROTEIN H"/>
    <property type="match status" value="1"/>
</dbReference>
<feature type="signal peptide" evidence="2">
    <location>
        <begin position="1"/>
        <end position="20"/>
    </location>
</feature>
<comment type="caution">
    <text evidence="3">The sequence shown here is derived from an EMBL/GenBank/DDBJ whole genome shotgun (WGS) entry which is preliminary data.</text>
</comment>
<feature type="chain" id="PRO_5012395365" evidence="2">
    <location>
        <begin position="21"/>
        <end position="603"/>
    </location>
</feature>
<proteinExistence type="predicted"/>
<dbReference type="Proteomes" id="UP000193920">
    <property type="component" value="Unassembled WGS sequence"/>
</dbReference>
<reference evidence="3 4" key="1">
    <citation type="submission" date="2016-08" db="EMBL/GenBank/DDBJ databases">
        <title>A Parts List for Fungal Cellulosomes Revealed by Comparative Genomics.</title>
        <authorList>
            <consortium name="DOE Joint Genome Institute"/>
            <person name="Haitjema C.H."/>
            <person name="Gilmore S.P."/>
            <person name="Henske J.K."/>
            <person name="Solomon K.V."/>
            <person name="De Groot R."/>
            <person name="Kuo A."/>
            <person name="Mondo S.J."/>
            <person name="Salamov A.A."/>
            <person name="Labutti K."/>
            <person name="Zhao Z."/>
            <person name="Chiniquy J."/>
            <person name="Barry K."/>
            <person name="Brewer H.M."/>
            <person name="Purvine S.O."/>
            <person name="Wright A.T."/>
            <person name="Boxma B."/>
            <person name="Van Alen T."/>
            <person name="Hackstein J.H."/>
            <person name="Baker S.E."/>
            <person name="Grigoriev I.V."/>
            <person name="O'Malley M.A."/>
        </authorList>
    </citation>
    <scope>NUCLEOTIDE SEQUENCE [LARGE SCALE GENOMIC DNA]</scope>
    <source>
        <strain evidence="3 4">G1</strain>
    </source>
</reference>
<name>A0A1Y2F6Y7_9FUNG</name>
<dbReference type="STRING" id="1754190.A0A1Y2F6Y7"/>
<evidence type="ECO:0000313" key="4">
    <source>
        <dbReference type="Proteomes" id="UP000193920"/>
    </source>
</evidence>
<dbReference type="AlphaFoldDB" id="A0A1Y2F6Y7"/>
<keyword evidence="1" id="KW-0472">Membrane</keyword>
<dbReference type="InterPro" id="IPR014867">
    <property type="entry name" value="Spore_coat_CotH_CotH2/3/7"/>
</dbReference>
<sequence>MTKLFKYVAEVLTFVGLCYARDYKVVAVPSEYKGTKVAVVIDDGNPVELSPSHNNYYWMGKADDPSSHYYYVILDDNNNIMASEAKGNQIDGTSIDAFIINRNPSDSLNDVYGRPYSKAGDLLKPIPRIFDESDGTKNFSELFQEGEVQNVRAYCPDINQVNALLSDRGDNREISIDGCELSIISSESDKIFTNVTIELSGQGSRGYPKRPFKVKLDDNSEDKDNRKIFSRDKFKLRNCVFDCTYIKNKLAIDISNSLGLPAGQATPARFYLNDYAFGLYDMADVFKKKLLKNNFHDGEDNPNYGVLYKAITYQGVTRNYLVPNPEIYSEIYDLTYLPDEKASSPYDEITELIDWIANDLPSCSDDDVEKFLNVDLLLKDLVLEYLIDHRDGFFIAGNNYYIYKANGQFNVWSFDFDATFDKYALYPVTTPWEEYQNIPASYSDTLTRNPLVEGVLSREKFKNKFVEYLKKTVSEVFNTESMNPRIAYFQEFLNSDMYWDTLVKPPATIYDVLNGEDLTYTYDEIVTAYSDIESYTCSGDTTSLYAYIRKRAQVVIDQYQLTTSCDYSKGTVGSTFESSSKIITPSLITFLFIIGSLILLFRK</sequence>
<gene>
    <name evidence="3" type="ORF">LY90DRAFT_664722</name>
</gene>
<dbReference type="Pfam" id="PF08757">
    <property type="entry name" value="CotH"/>
    <property type="match status" value="1"/>
</dbReference>
<accession>A0A1Y2F6Y7</accession>
<keyword evidence="2" id="KW-0732">Signal</keyword>
<organism evidence="3 4">
    <name type="scientific">Neocallimastix californiae</name>
    <dbReference type="NCBI Taxonomy" id="1754190"/>
    <lineage>
        <taxon>Eukaryota</taxon>
        <taxon>Fungi</taxon>
        <taxon>Fungi incertae sedis</taxon>
        <taxon>Chytridiomycota</taxon>
        <taxon>Chytridiomycota incertae sedis</taxon>
        <taxon>Neocallimastigomycetes</taxon>
        <taxon>Neocallimastigales</taxon>
        <taxon>Neocallimastigaceae</taxon>
        <taxon>Neocallimastix</taxon>
    </lineage>
</organism>
<evidence type="ECO:0000313" key="3">
    <source>
        <dbReference type="EMBL" id="ORY79662.1"/>
    </source>
</evidence>
<keyword evidence="1" id="KW-0812">Transmembrane</keyword>